<gene>
    <name evidence="1" type="ORF">H480_38650</name>
</gene>
<comment type="caution">
    <text evidence="1">The sequence shown here is derived from an EMBL/GenBank/DDBJ whole genome shotgun (WGS) entry which is preliminary data.</text>
</comment>
<reference evidence="1 2" key="1">
    <citation type="submission" date="2013-02" db="EMBL/GenBank/DDBJ databases">
        <title>Draft genome sequence of Amycolatopsis vancoresmycina strain DSM 44592T.</title>
        <authorList>
            <person name="Kumar S."/>
            <person name="Kaur N."/>
            <person name="Kaur C."/>
            <person name="Raghava G.P.S."/>
            <person name="Mayilraj S."/>
        </authorList>
    </citation>
    <scope>NUCLEOTIDE SEQUENCE [LARGE SCALE GENOMIC DNA]</scope>
    <source>
        <strain evidence="1 2">DSM 44592</strain>
    </source>
</reference>
<dbReference type="EMBL" id="AOUO01000657">
    <property type="protein sequence ID" value="EOD63115.1"/>
    <property type="molecule type" value="Genomic_DNA"/>
</dbReference>
<dbReference type="Proteomes" id="UP000014139">
    <property type="component" value="Unassembled WGS sequence"/>
</dbReference>
<keyword evidence="2" id="KW-1185">Reference proteome</keyword>
<feature type="non-terminal residue" evidence="1">
    <location>
        <position position="70"/>
    </location>
</feature>
<dbReference type="AlphaFoldDB" id="R1HHP3"/>
<accession>R1HHP3</accession>
<organism evidence="1 2">
    <name type="scientific">Amycolatopsis vancoresmycina DSM 44592</name>
    <dbReference type="NCBI Taxonomy" id="1292037"/>
    <lineage>
        <taxon>Bacteria</taxon>
        <taxon>Bacillati</taxon>
        <taxon>Actinomycetota</taxon>
        <taxon>Actinomycetes</taxon>
        <taxon>Pseudonocardiales</taxon>
        <taxon>Pseudonocardiaceae</taxon>
        <taxon>Amycolatopsis</taxon>
    </lineage>
</organism>
<sequence>MLVLVPLALTVAWTGLNHDVRFVLGTLETAGRAGLSPSEVFVHRPMAYRLVLALGDVDLPVPGRSTSPSA</sequence>
<name>R1HHP3_9PSEU</name>
<evidence type="ECO:0000313" key="2">
    <source>
        <dbReference type="Proteomes" id="UP000014139"/>
    </source>
</evidence>
<proteinExistence type="predicted"/>
<protein>
    <submittedName>
        <fullName evidence="1">Uncharacterized protein</fullName>
    </submittedName>
</protein>
<evidence type="ECO:0000313" key="1">
    <source>
        <dbReference type="EMBL" id="EOD63115.1"/>
    </source>
</evidence>